<dbReference type="AlphaFoldDB" id="A0AAV3SBW8"/>
<name>A0AAV3SBW8_9EURY</name>
<dbReference type="Gene3D" id="3.40.50.720">
    <property type="entry name" value="NAD(P)-binding Rossmann-like Domain"/>
    <property type="match status" value="1"/>
</dbReference>
<evidence type="ECO:0000313" key="2">
    <source>
        <dbReference type="EMBL" id="GAA0313010.1"/>
    </source>
</evidence>
<evidence type="ECO:0000256" key="1">
    <source>
        <dbReference type="SAM" id="MobiDB-lite"/>
    </source>
</evidence>
<protein>
    <submittedName>
        <fullName evidence="2">Uncharacterized protein</fullName>
    </submittedName>
</protein>
<organism evidence="2 3">
    <name type="scientific">Halarchaeum salinum</name>
    <dbReference type="NCBI Taxonomy" id="489912"/>
    <lineage>
        <taxon>Archaea</taxon>
        <taxon>Methanobacteriati</taxon>
        <taxon>Methanobacteriota</taxon>
        <taxon>Stenosarchaea group</taxon>
        <taxon>Halobacteria</taxon>
        <taxon>Halobacteriales</taxon>
        <taxon>Halobacteriaceae</taxon>
    </lineage>
</organism>
<sequence length="107" mass="11570">MVVARTRSEELAESTDADVITGLEIDESIFDRADDLQLFAGLAAGYDHPPLDRLEAQGVTATNASGVHTLRTWLNRFSETYSCSRDASTRGGVGDRRPTGTIIVRAS</sequence>
<keyword evidence="3" id="KW-1185">Reference proteome</keyword>
<dbReference type="RefSeq" id="WP_425545320.1">
    <property type="nucleotide sequence ID" value="NZ_BAAABL010000092.1"/>
</dbReference>
<dbReference type="SUPFAM" id="SSF52283">
    <property type="entry name" value="Formate/glycerate dehydrogenase catalytic domain-like"/>
    <property type="match status" value="1"/>
</dbReference>
<accession>A0AAV3SBW8</accession>
<dbReference type="Proteomes" id="UP001500837">
    <property type="component" value="Unassembled WGS sequence"/>
</dbReference>
<comment type="caution">
    <text evidence="2">The sequence shown here is derived from an EMBL/GenBank/DDBJ whole genome shotgun (WGS) entry which is preliminary data.</text>
</comment>
<proteinExistence type="predicted"/>
<evidence type="ECO:0000313" key="3">
    <source>
        <dbReference type="Proteomes" id="UP001500837"/>
    </source>
</evidence>
<reference evidence="2 3" key="1">
    <citation type="journal article" date="2019" name="Int. J. Syst. Evol. Microbiol.">
        <title>The Global Catalogue of Microorganisms (GCM) 10K type strain sequencing project: providing services to taxonomists for standard genome sequencing and annotation.</title>
        <authorList>
            <consortium name="The Broad Institute Genomics Platform"/>
            <consortium name="The Broad Institute Genome Sequencing Center for Infectious Disease"/>
            <person name="Wu L."/>
            <person name="Ma J."/>
        </authorList>
    </citation>
    <scope>NUCLEOTIDE SEQUENCE [LARGE SCALE GENOMIC DNA]</scope>
    <source>
        <strain evidence="2 3">JCM 16330</strain>
    </source>
</reference>
<dbReference type="EMBL" id="BAAABL010000092">
    <property type="protein sequence ID" value="GAA0313010.1"/>
    <property type="molecule type" value="Genomic_DNA"/>
</dbReference>
<feature type="region of interest" description="Disordered" evidence="1">
    <location>
        <begin position="85"/>
        <end position="107"/>
    </location>
</feature>
<gene>
    <name evidence="2" type="ORF">GCM10009066_27670</name>
</gene>